<gene>
    <name evidence="8" type="ORF">TCIL3000_9_1390</name>
</gene>
<reference evidence="8" key="1">
    <citation type="journal article" date="2012" name="Proc. Natl. Acad. Sci. U.S.A.">
        <title>Antigenic diversity is generated by distinct evolutionary mechanisms in African trypanosome species.</title>
        <authorList>
            <person name="Jackson A.P."/>
            <person name="Berry A."/>
            <person name="Aslett M."/>
            <person name="Allison H.C."/>
            <person name="Burton P."/>
            <person name="Vavrova-Anderson J."/>
            <person name="Brown R."/>
            <person name="Browne H."/>
            <person name="Corton N."/>
            <person name="Hauser H."/>
            <person name="Gamble J."/>
            <person name="Gilderthorp R."/>
            <person name="Marcello L."/>
            <person name="McQuillan J."/>
            <person name="Otto T.D."/>
            <person name="Quail M.A."/>
            <person name="Sanders M.J."/>
            <person name="van Tonder A."/>
            <person name="Ginger M.L."/>
            <person name="Field M.C."/>
            <person name="Barry J.D."/>
            <person name="Hertz-Fowler C."/>
            <person name="Berriman M."/>
        </authorList>
    </citation>
    <scope>NUCLEOTIDE SEQUENCE</scope>
    <source>
        <strain evidence="8">IL3000</strain>
    </source>
</reference>
<evidence type="ECO:0000256" key="5">
    <source>
        <dbReference type="SAM" id="MobiDB-lite"/>
    </source>
</evidence>
<comment type="subcellular location">
    <subcellularLocation>
        <location evidence="1">Nucleus</location>
    </subcellularLocation>
</comment>
<dbReference type="VEuPathDB" id="TriTrypDB:TcIL3000_9_1390"/>
<dbReference type="EMBL" id="HE575322">
    <property type="protein sequence ID" value="CCC92742.1"/>
    <property type="molecule type" value="Genomic_DNA"/>
</dbReference>
<evidence type="ECO:0000259" key="7">
    <source>
        <dbReference type="Pfam" id="PF08572"/>
    </source>
</evidence>
<dbReference type="GO" id="GO:0000398">
    <property type="term" value="P:mRNA splicing, via spliceosome"/>
    <property type="evidence" value="ECO:0007669"/>
    <property type="project" value="InterPro"/>
</dbReference>
<keyword evidence="4" id="KW-0539">Nucleus</keyword>
<name>G0UTM8_TRYCI</name>
<dbReference type="AlphaFoldDB" id="G0UTM8"/>
<feature type="domain" description="Small nuclear ribonucleoprotein Prp3 C-terminal" evidence="6">
    <location>
        <begin position="375"/>
        <end position="456"/>
    </location>
</feature>
<accession>G0UTM8</accession>
<proteinExistence type="predicted"/>
<dbReference type="InterPro" id="IPR010541">
    <property type="entry name" value="Prp3_C"/>
</dbReference>
<keyword evidence="2" id="KW-0507">mRNA processing</keyword>
<evidence type="ECO:0000313" key="8">
    <source>
        <dbReference type="EMBL" id="CCC92742.1"/>
    </source>
</evidence>
<organism evidence="8">
    <name type="scientific">Trypanosoma congolense (strain IL3000)</name>
    <dbReference type="NCBI Taxonomy" id="1068625"/>
    <lineage>
        <taxon>Eukaryota</taxon>
        <taxon>Discoba</taxon>
        <taxon>Euglenozoa</taxon>
        <taxon>Kinetoplastea</taxon>
        <taxon>Metakinetoplastina</taxon>
        <taxon>Trypanosomatida</taxon>
        <taxon>Trypanosomatidae</taxon>
        <taxon>Trypanosoma</taxon>
        <taxon>Nannomonas</taxon>
    </lineage>
</organism>
<protein>
    <submittedName>
        <fullName evidence="8">Uncharacterized protein</fullName>
    </submittedName>
</protein>
<dbReference type="PANTHER" id="PTHR14212">
    <property type="entry name" value="U4/U6-ASSOCIATED RNA SPLICING FACTOR-RELATED"/>
    <property type="match status" value="1"/>
</dbReference>
<dbReference type="PANTHER" id="PTHR14212:SF0">
    <property type="entry name" value="U4_U6 SMALL NUCLEAR RIBONUCLEOPROTEIN PRP3"/>
    <property type="match status" value="1"/>
</dbReference>
<evidence type="ECO:0000259" key="6">
    <source>
        <dbReference type="Pfam" id="PF06544"/>
    </source>
</evidence>
<evidence type="ECO:0000256" key="2">
    <source>
        <dbReference type="ARBA" id="ARBA00022664"/>
    </source>
</evidence>
<sequence length="534" mass="59682">MAGKKTPRRPIDIDNDELIDFSAVGNSNVVKAAAPSLVLLRADDAGNADALSAEMAATSKAVDMRLNTFSQRKTPRRRIGFGCGSALEKAAPSNISTSFSVTEPTGMSSAGTAPQGTRNNIVDSESKRLLDALWREETARREEESKQVNLQLYEGQLRRLLQKGVTEGGECAAAGHRVYSMLDQFFADGVPDVEPWDMWALAIPRYNPSNVAVNTSLDCVYHPVLPHTHYSRFYLHAHDDQKTVFRLPKTKDELRVERQERLRKAKEERERAKKFSAQHGQLTVVESTAGSSAALIAGAPSRDRVSNRSLCYNLFTDSVLNPLGTDNKVFLQYQERFLQHQRRNHERHVAAIPRQIEKRKQDTKRHAEERPVFRAYHIYPIYGPAHLGKLRNFANDGLLRGFILWICRCHAIVVLTGGEVAVRHLERWMLEKMVWESADTKAVRLMTCPLQDAATFSFVKSKQQKRGRGLPGGEVEGGADGENEKPVHVYMSFVETVEEGEAFMCGMPTSGPWRDLSHVWRAAIMAVSASTVGA</sequence>
<feature type="region of interest" description="Disordered" evidence="5">
    <location>
        <begin position="101"/>
        <end position="122"/>
    </location>
</feature>
<dbReference type="Pfam" id="PF06544">
    <property type="entry name" value="Prp3_C"/>
    <property type="match status" value="1"/>
</dbReference>
<keyword evidence="3" id="KW-0508">mRNA splicing</keyword>
<feature type="domain" description="Pre-mRNA-splicing factor 3" evidence="7">
    <location>
        <begin position="124"/>
        <end position="349"/>
    </location>
</feature>
<evidence type="ECO:0000256" key="1">
    <source>
        <dbReference type="ARBA" id="ARBA00004123"/>
    </source>
</evidence>
<dbReference type="InterPro" id="IPR027104">
    <property type="entry name" value="Prp3"/>
</dbReference>
<dbReference type="Pfam" id="PF08572">
    <property type="entry name" value="PRP3"/>
    <property type="match status" value="1"/>
</dbReference>
<evidence type="ECO:0000256" key="3">
    <source>
        <dbReference type="ARBA" id="ARBA00023187"/>
    </source>
</evidence>
<evidence type="ECO:0000256" key="4">
    <source>
        <dbReference type="ARBA" id="ARBA00023242"/>
    </source>
</evidence>
<dbReference type="InterPro" id="IPR013881">
    <property type="entry name" value="Pre-mRNA_splic_Prp3_dom"/>
</dbReference>
<dbReference type="GO" id="GO:0046540">
    <property type="term" value="C:U4/U6 x U5 tri-snRNP complex"/>
    <property type="evidence" value="ECO:0007669"/>
    <property type="project" value="InterPro"/>
</dbReference>